<protein>
    <submittedName>
        <fullName evidence="3">Glycosyl transferase</fullName>
    </submittedName>
</protein>
<reference evidence="4" key="1">
    <citation type="journal article" date="2019" name="Int. J. Syst. Evol. Microbiol.">
        <title>The Global Catalogue of Microorganisms (GCM) 10K type strain sequencing project: providing services to taxonomists for standard genome sequencing and annotation.</title>
        <authorList>
            <consortium name="The Broad Institute Genomics Platform"/>
            <consortium name="The Broad Institute Genome Sequencing Center for Infectious Disease"/>
            <person name="Wu L."/>
            <person name="Ma J."/>
        </authorList>
    </citation>
    <scope>NUCLEOTIDE SEQUENCE [LARGE SCALE GENOMIC DNA]</scope>
    <source>
        <strain evidence="4">CGMCC 1.16060</strain>
    </source>
</reference>
<dbReference type="Pfam" id="PF00535">
    <property type="entry name" value="Glycos_transf_2"/>
    <property type="match status" value="1"/>
</dbReference>
<dbReference type="PANTHER" id="PTHR22916">
    <property type="entry name" value="GLYCOSYLTRANSFERASE"/>
    <property type="match status" value="1"/>
</dbReference>
<keyword evidence="1" id="KW-0812">Transmembrane</keyword>
<feature type="transmembrane region" description="Helical" evidence="1">
    <location>
        <begin position="238"/>
        <end position="260"/>
    </location>
</feature>
<dbReference type="EMBL" id="BMKP01000003">
    <property type="protein sequence ID" value="GGF08203.1"/>
    <property type="molecule type" value="Genomic_DNA"/>
</dbReference>
<name>A0ABQ1U354_9FLAO</name>
<accession>A0ABQ1U354</accession>
<dbReference type="CDD" id="cd00761">
    <property type="entry name" value="Glyco_tranf_GTA_type"/>
    <property type="match status" value="1"/>
</dbReference>
<evidence type="ECO:0000259" key="2">
    <source>
        <dbReference type="Pfam" id="PF00535"/>
    </source>
</evidence>
<dbReference type="Proteomes" id="UP000655016">
    <property type="component" value="Unassembled WGS sequence"/>
</dbReference>
<sequence length="280" mass="32521">MNPQVSVVISTYGRYAEIDSLFESLVSQNCKQDLFEVIIVDQNDQIDLLPLILKFDKKLNLIHYKADFKGLSKAKNIGIKLSKGDIITFSDDDCTFYNDTISSAITYFEQNPTVDVVYGRLYDRSRKKNVMREWSDKEIKLNKFNFHLNYSAVTCFTKLKNVHFDERFGVGAKIGLGEELDYVMQILNRNLVVKYTPAIHIWHPDLNVSIMPKEKVYNYAFGYGSVFRKNLDIKFIQIYIMSIGYQFLRLFFSLIVLNFTNANKMVLGIKGRVLGFLLFR</sequence>
<dbReference type="RefSeq" id="WP_163393946.1">
    <property type="nucleotide sequence ID" value="NZ_BMKP01000003.1"/>
</dbReference>
<dbReference type="Gene3D" id="3.90.550.10">
    <property type="entry name" value="Spore Coat Polysaccharide Biosynthesis Protein SpsA, Chain A"/>
    <property type="match status" value="1"/>
</dbReference>
<evidence type="ECO:0000313" key="4">
    <source>
        <dbReference type="Proteomes" id="UP000655016"/>
    </source>
</evidence>
<evidence type="ECO:0000313" key="3">
    <source>
        <dbReference type="EMBL" id="GGF08203.1"/>
    </source>
</evidence>
<dbReference type="InterPro" id="IPR029044">
    <property type="entry name" value="Nucleotide-diphossugar_trans"/>
</dbReference>
<organism evidence="3 4">
    <name type="scientific">Flavobacterium limi</name>
    <dbReference type="NCBI Taxonomy" id="2045105"/>
    <lineage>
        <taxon>Bacteria</taxon>
        <taxon>Pseudomonadati</taxon>
        <taxon>Bacteroidota</taxon>
        <taxon>Flavobacteriia</taxon>
        <taxon>Flavobacteriales</taxon>
        <taxon>Flavobacteriaceae</taxon>
        <taxon>Flavobacterium</taxon>
    </lineage>
</organism>
<gene>
    <name evidence="3" type="ORF">GCM10011518_16800</name>
</gene>
<comment type="caution">
    <text evidence="3">The sequence shown here is derived from an EMBL/GenBank/DDBJ whole genome shotgun (WGS) entry which is preliminary data.</text>
</comment>
<evidence type="ECO:0000256" key="1">
    <source>
        <dbReference type="SAM" id="Phobius"/>
    </source>
</evidence>
<keyword evidence="1" id="KW-1133">Transmembrane helix</keyword>
<keyword evidence="3" id="KW-0808">Transferase</keyword>
<proteinExistence type="predicted"/>
<keyword evidence="4" id="KW-1185">Reference proteome</keyword>
<keyword evidence="1" id="KW-0472">Membrane</keyword>
<dbReference type="InterPro" id="IPR001173">
    <property type="entry name" value="Glyco_trans_2-like"/>
</dbReference>
<feature type="domain" description="Glycosyltransferase 2-like" evidence="2">
    <location>
        <begin position="6"/>
        <end position="143"/>
    </location>
</feature>
<dbReference type="SUPFAM" id="SSF53448">
    <property type="entry name" value="Nucleotide-diphospho-sugar transferases"/>
    <property type="match status" value="1"/>
</dbReference>
<dbReference type="GO" id="GO:0016740">
    <property type="term" value="F:transferase activity"/>
    <property type="evidence" value="ECO:0007669"/>
    <property type="project" value="UniProtKB-KW"/>
</dbReference>